<keyword evidence="2" id="KW-1185">Reference proteome</keyword>
<accession>A0ACC2FSX8</accession>
<dbReference type="EMBL" id="CM055749">
    <property type="protein sequence ID" value="KAJ7994397.1"/>
    <property type="molecule type" value="Genomic_DNA"/>
</dbReference>
<gene>
    <name evidence="1" type="ORF">DPEC_G00248860</name>
</gene>
<name>A0ACC2FSX8_DALPE</name>
<dbReference type="Proteomes" id="UP001157502">
    <property type="component" value="Chromosome 22"/>
</dbReference>
<evidence type="ECO:0000313" key="2">
    <source>
        <dbReference type="Proteomes" id="UP001157502"/>
    </source>
</evidence>
<reference evidence="1" key="1">
    <citation type="submission" date="2021-05" db="EMBL/GenBank/DDBJ databases">
        <authorList>
            <person name="Pan Q."/>
            <person name="Jouanno E."/>
            <person name="Zahm M."/>
            <person name="Klopp C."/>
            <person name="Cabau C."/>
            <person name="Louis A."/>
            <person name="Berthelot C."/>
            <person name="Parey E."/>
            <person name="Roest Crollius H."/>
            <person name="Montfort J."/>
            <person name="Robinson-Rechavi M."/>
            <person name="Bouchez O."/>
            <person name="Lampietro C."/>
            <person name="Lopez Roques C."/>
            <person name="Donnadieu C."/>
            <person name="Postlethwait J."/>
            <person name="Bobe J."/>
            <person name="Dillon D."/>
            <person name="Chandos A."/>
            <person name="von Hippel F."/>
            <person name="Guiguen Y."/>
        </authorList>
    </citation>
    <scope>NUCLEOTIDE SEQUENCE</scope>
    <source>
        <strain evidence="1">YG-Jan2019</strain>
    </source>
</reference>
<organism evidence="1 2">
    <name type="scientific">Dallia pectoralis</name>
    <name type="common">Alaska blackfish</name>
    <dbReference type="NCBI Taxonomy" id="75939"/>
    <lineage>
        <taxon>Eukaryota</taxon>
        <taxon>Metazoa</taxon>
        <taxon>Chordata</taxon>
        <taxon>Craniata</taxon>
        <taxon>Vertebrata</taxon>
        <taxon>Euteleostomi</taxon>
        <taxon>Actinopterygii</taxon>
        <taxon>Neopterygii</taxon>
        <taxon>Teleostei</taxon>
        <taxon>Protacanthopterygii</taxon>
        <taxon>Esociformes</taxon>
        <taxon>Umbridae</taxon>
        <taxon>Dallia</taxon>
    </lineage>
</organism>
<protein>
    <submittedName>
        <fullName evidence="1">Uncharacterized protein</fullName>
    </submittedName>
</protein>
<sequence>MIFQQIFFSFLSSVEGDVGGSLDHYRCGIPLTHSVHGKELDRLDTGHLYSHVVLPGQPRPRRPKLHQSQSILRRQAEEEAIKRTRSLSENYELSADLQDKQVEMLERKYGGRFITGHAARTIQTAFRQYQMNKNFERLRTSMSENRMSRRIVLSNMRMQFSYEGPEKVQHSSYFEGKQVSLTDNGTKHLGNLVQSECGADLGALIPVCMKSSEEAQNSDFTDAITELEDAFSRQVKSLAESIDDALNCRSLHGEEDRSGEFRGHRVRGHTELDSEKELVSYRMKPSSNSSLEHRKLDEMTASYSDVTLYIDEEELSPLPLTQSLEGPYSPHPLVERPSSTESEHHLCSHSSSQKYWSLAHEEDIGHVSDTSCHRTPSLEKQEQRSRVEHLPLLTIEPPSDSSVELSDRSDRSSLKRPNAYERQASIQTASPKHTPPHPHGLPPRGPFRDEDAPRHRPRPLEAHPVINGTANRQSKSESDFSDGDNDSINSTSNSNDTINCSSESSSRDSLREQTLCKQTYHKEARNSWDSPAFSNDIIRKRHYRIGLNLFNKKPEKGCQYLIDRGFVPDTPVGVAHFLLQRKGISRQMIGEFLGNRQKQFNRDVLDCVVDEMDFSVMELDEALRKFQAHIRVQGEAQKVERLIEAYSQRYCICNPGVVRQFRNPDTIFILAFAIILLNTDMYSPNVKPERKMKLEDFIKNLRGVDDGVEIPREMLAGIYERIRKKELKTNEDHVSQVQKVEKLIVGKKPIGSLHHGLGCVLSLPHRRLVCYCRLFEVTDPNKPQKLGLHQREIFLFNDLLVVTKIFQKKKNSVTYSFRQSFSLYGMQVLLFDNQYYPNGVLLTSAVPGADIKVLINFNAPNPQDRKKFTDDLRESIAEVQEMEKYRIESELEKQKGMVRPSLSQSSVLKKDSGNGQLGGGSLDDSYAIGEGLKRSTLSSSLRDLSDTGKRGRRSSAGSLDSNMEGSIISYHSPHLRRRVMMSSRDRGYSIPSSSSLLGSLFGTKRGKTHARNLTYAKDLFLGKLNTAECFPYPEISNEELEEMNSLLAPVEKFFTEDVDSKRIDHEAKIPPETLKGLKELGLFGIQVPEEYGGLGLSNTMYARLGEIISLDGSIAVTLAAHQAIGLKGLLIAGNEEQKAKYLPKLASGEHVAAFCLTEPGSGSDAASIQTKATLSEDRKTYLLNGSKIWISNGGFADVMTVFARTEVVGEDGMKKDKISAFIVERAFGGVTSGKPEDKLGIRGSNTCEVSFDNCPVPVENVIGEVGGGFKVAMNILNSGRFSMGSAGAGMIKKLIEMTSEYAGSRKQFAKNISEFGMIQEKFAVMAQNAFVMESMAYLTAGMMDRPGVPDCSLEAAMVKVFSSEGSWICVSEALQVLGGLGYTKNYPYERYLRDCRILLIFEGTNEILRMYIALTGLQYAGKVFSDKIKKMKKGNVGVVFEMLGKRFGEMFGRSVDLGLTGANGVVHPGLVDSSKKLEQNVVHFGSTVESLLYRYGKTIVDEQLILKRVADILIHLYAMTAVLSRSSRSISIGLRNHDHEVLLANTFCTNAFFKNNYWMTQLQKSSPENQDENIKKIARQVLEKRSYICSHPLDRTF</sequence>
<proteinExistence type="predicted"/>
<comment type="caution">
    <text evidence="1">The sequence shown here is derived from an EMBL/GenBank/DDBJ whole genome shotgun (WGS) entry which is preliminary data.</text>
</comment>
<evidence type="ECO:0000313" key="1">
    <source>
        <dbReference type="EMBL" id="KAJ7994397.1"/>
    </source>
</evidence>